<dbReference type="EMBL" id="RHFK02000002">
    <property type="protein sequence ID" value="TWW79897.1"/>
    <property type="molecule type" value="Genomic_DNA"/>
</dbReference>
<accession>A0A5C6PNF4</accession>
<organism evidence="2 3">
    <name type="scientific">Takifugu flavidus</name>
    <name type="common">sansaifugu</name>
    <dbReference type="NCBI Taxonomy" id="433684"/>
    <lineage>
        <taxon>Eukaryota</taxon>
        <taxon>Metazoa</taxon>
        <taxon>Chordata</taxon>
        <taxon>Craniata</taxon>
        <taxon>Vertebrata</taxon>
        <taxon>Euteleostomi</taxon>
        <taxon>Actinopterygii</taxon>
        <taxon>Neopterygii</taxon>
        <taxon>Teleostei</taxon>
        <taxon>Neoteleostei</taxon>
        <taxon>Acanthomorphata</taxon>
        <taxon>Eupercaria</taxon>
        <taxon>Tetraodontiformes</taxon>
        <taxon>Tetradontoidea</taxon>
        <taxon>Tetraodontidae</taxon>
        <taxon>Takifugu</taxon>
    </lineage>
</organism>
<keyword evidence="1" id="KW-0175">Coiled coil</keyword>
<keyword evidence="3" id="KW-1185">Reference proteome</keyword>
<proteinExistence type="predicted"/>
<evidence type="ECO:0000313" key="2">
    <source>
        <dbReference type="EMBL" id="TWW79897.1"/>
    </source>
</evidence>
<gene>
    <name evidence="2" type="ORF">D4764_10G0009270</name>
</gene>
<dbReference type="Proteomes" id="UP000324091">
    <property type="component" value="Chromosome 10"/>
</dbReference>
<sequence>MTVFDWHQEVIDRSWPTFESDKQSQVECWRRVAEDQRRQLDAFRQELDSILDILRYLQREGVVLSFPAPSTPHPHTPLNKPTCSLLSLCCE</sequence>
<dbReference type="AlphaFoldDB" id="A0A5C6PNF4"/>
<protein>
    <submittedName>
        <fullName evidence="2">Centrosomal protein of 162 kDa</fullName>
    </submittedName>
</protein>
<feature type="coiled-coil region" evidence="1">
    <location>
        <begin position="26"/>
        <end position="53"/>
    </location>
</feature>
<evidence type="ECO:0000313" key="3">
    <source>
        <dbReference type="Proteomes" id="UP000324091"/>
    </source>
</evidence>
<name>A0A5C6PNF4_9TELE</name>
<comment type="caution">
    <text evidence="2">The sequence shown here is derived from an EMBL/GenBank/DDBJ whole genome shotgun (WGS) entry which is preliminary data.</text>
</comment>
<reference evidence="2 3" key="1">
    <citation type="submission" date="2019-04" db="EMBL/GenBank/DDBJ databases">
        <title>Chromosome genome assembly for Takifugu flavidus.</title>
        <authorList>
            <person name="Xiao S."/>
        </authorList>
    </citation>
    <scope>NUCLEOTIDE SEQUENCE [LARGE SCALE GENOMIC DNA]</scope>
    <source>
        <strain evidence="2">HTHZ2018</strain>
        <tissue evidence="2">Muscle</tissue>
    </source>
</reference>
<evidence type="ECO:0000256" key="1">
    <source>
        <dbReference type="SAM" id="Coils"/>
    </source>
</evidence>